<keyword evidence="3" id="KW-1185">Reference proteome</keyword>
<evidence type="ECO:0000259" key="1">
    <source>
        <dbReference type="PROSITE" id="PS50191"/>
    </source>
</evidence>
<sequence>MGERLLPKELQLIAKTELNEIPIRVNDDIEALRKWIKSQPHLKARMDYQWLLTCLRGSKFSLERTKEKIERFYTGRTFSPEFFGVRDPFSQDVQLCFDDGIVFVLPIRRCEPIRLVFRVGTADTEVVSFATRVKVFSMIIDALLEEYDELPIVGLTVLLDGGGITFNHVVQVTLTLLKKCALCFPESYPIRLNSVHVINTLPIARPLKPLVLQNLSKKFHNALHFYDDNGGDDIFKYFPRDLLPIDYGGTGKSTSELAAQLKFKIESYKDWYANDKKYGTDENKRPRDSTVVQELFGLDGSFRKLDLD</sequence>
<name>A0AAN7ZJB3_9COLE</name>
<evidence type="ECO:0000313" key="3">
    <source>
        <dbReference type="Proteomes" id="UP001329430"/>
    </source>
</evidence>
<reference evidence="2 3" key="1">
    <citation type="journal article" date="2024" name="Insects">
        <title>An Improved Chromosome-Level Genome Assembly of the Firefly Pyrocoelia pectoralis.</title>
        <authorList>
            <person name="Fu X."/>
            <person name="Meyer-Rochow V.B."/>
            <person name="Ballantyne L."/>
            <person name="Zhu X."/>
        </authorList>
    </citation>
    <scope>NUCLEOTIDE SEQUENCE [LARGE SCALE GENOMIC DNA]</scope>
    <source>
        <strain evidence="2">XCY_ONT2</strain>
    </source>
</reference>
<dbReference type="Gene3D" id="1.20.5.1200">
    <property type="entry name" value="Alpha-tocopherol transfer"/>
    <property type="match status" value="1"/>
</dbReference>
<dbReference type="PROSITE" id="PS50191">
    <property type="entry name" value="CRAL_TRIO"/>
    <property type="match status" value="1"/>
</dbReference>
<organism evidence="2 3">
    <name type="scientific">Pyrocoelia pectoralis</name>
    <dbReference type="NCBI Taxonomy" id="417401"/>
    <lineage>
        <taxon>Eukaryota</taxon>
        <taxon>Metazoa</taxon>
        <taxon>Ecdysozoa</taxon>
        <taxon>Arthropoda</taxon>
        <taxon>Hexapoda</taxon>
        <taxon>Insecta</taxon>
        <taxon>Pterygota</taxon>
        <taxon>Neoptera</taxon>
        <taxon>Endopterygota</taxon>
        <taxon>Coleoptera</taxon>
        <taxon>Polyphaga</taxon>
        <taxon>Elateriformia</taxon>
        <taxon>Elateroidea</taxon>
        <taxon>Lampyridae</taxon>
        <taxon>Lampyrinae</taxon>
        <taxon>Pyrocoelia</taxon>
    </lineage>
</organism>
<evidence type="ECO:0000313" key="2">
    <source>
        <dbReference type="EMBL" id="KAK5649415.1"/>
    </source>
</evidence>
<comment type="caution">
    <text evidence="2">The sequence shown here is derived from an EMBL/GenBank/DDBJ whole genome shotgun (WGS) entry which is preliminary data.</text>
</comment>
<dbReference type="GO" id="GO:0016020">
    <property type="term" value="C:membrane"/>
    <property type="evidence" value="ECO:0007669"/>
    <property type="project" value="TreeGrafter"/>
</dbReference>
<accession>A0AAN7ZJB3</accession>
<dbReference type="PANTHER" id="PTHR10174:SF224">
    <property type="entry name" value="RETINOL-BINDING PROTEIN PINTA"/>
    <property type="match status" value="1"/>
</dbReference>
<dbReference type="CDD" id="cd00170">
    <property type="entry name" value="SEC14"/>
    <property type="match status" value="1"/>
</dbReference>
<protein>
    <recommendedName>
        <fullName evidence="1">CRAL-TRIO domain-containing protein</fullName>
    </recommendedName>
</protein>
<dbReference type="SUPFAM" id="SSF52087">
    <property type="entry name" value="CRAL/TRIO domain"/>
    <property type="match status" value="1"/>
</dbReference>
<feature type="domain" description="CRAL-TRIO" evidence="1">
    <location>
        <begin position="115"/>
        <end position="255"/>
    </location>
</feature>
<dbReference type="PANTHER" id="PTHR10174">
    <property type="entry name" value="ALPHA-TOCOPHEROL TRANSFER PROTEIN-RELATED"/>
    <property type="match status" value="1"/>
</dbReference>
<dbReference type="InterPro" id="IPR036865">
    <property type="entry name" value="CRAL-TRIO_dom_sf"/>
</dbReference>
<dbReference type="Gene3D" id="3.40.525.10">
    <property type="entry name" value="CRAL-TRIO lipid binding domain"/>
    <property type="match status" value="1"/>
</dbReference>
<dbReference type="PRINTS" id="PR00180">
    <property type="entry name" value="CRETINALDHBP"/>
</dbReference>
<dbReference type="InterPro" id="IPR036273">
    <property type="entry name" value="CRAL/TRIO_N_dom_sf"/>
</dbReference>
<dbReference type="Proteomes" id="UP001329430">
    <property type="component" value="Chromosome 1"/>
</dbReference>
<gene>
    <name evidence="2" type="ORF">RI129_000444</name>
</gene>
<dbReference type="EMBL" id="JAVRBK010000001">
    <property type="protein sequence ID" value="KAK5649415.1"/>
    <property type="molecule type" value="Genomic_DNA"/>
</dbReference>
<dbReference type="GO" id="GO:1902936">
    <property type="term" value="F:phosphatidylinositol bisphosphate binding"/>
    <property type="evidence" value="ECO:0007669"/>
    <property type="project" value="TreeGrafter"/>
</dbReference>
<dbReference type="Gene3D" id="1.10.8.20">
    <property type="entry name" value="N-terminal domain of phosphatidylinositol transfer protein sec14p"/>
    <property type="match status" value="1"/>
</dbReference>
<dbReference type="SUPFAM" id="SSF46938">
    <property type="entry name" value="CRAL/TRIO N-terminal domain"/>
    <property type="match status" value="1"/>
</dbReference>
<dbReference type="Pfam" id="PF00650">
    <property type="entry name" value="CRAL_TRIO"/>
    <property type="match status" value="1"/>
</dbReference>
<proteinExistence type="predicted"/>
<dbReference type="InterPro" id="IPR001251">
    <property type="entry name" value="CRAL-TRIO_dom"/>
</dbReference>
<dbReference type="AlphaFoldDB" id="A0AAN7ZJB3"/>